<dbReference type="Proteomes" id="UP001144280">
    <property type="component" value="Unassembled WGS sequence"/>
</dbReference>
<accession>A0ABQ5QLC6</accession>
<keyword evidence="5" id="KW-0804">Transcription</keyword>
<dbReference type="CDD" id="cd06171">
    <property type="entry name" value="Sigma70_r4"/>
    <property type="match status" value="1"/>
</dbReference>
<gene>
    <name evidence="7" type="primary">rpoE_2</name>
    <name evidence="7" type="ORF">Pa4123_07720</name>
</gene>
<dbReference type="SUPFAM" id="SSF88659">
    <property type="entry name" value="Sigma3 and sigma4 domains of RNA polymerase sigma factors"/>
    <property type="match status" value="1"/>
</dbReference>
<protein>
    <submittedName>
        <fullName evidence="7">DNA-directed RNA polymerase sigma-70 factor</fullName>
    </submittedName>
</protein>
<dbReference type="EMBL" id="BSDI01000003">
    <property type="protein sequence ID" value="GLH95500.1"/>
    <property type="molecule type" value="Genomic_DNA"/>
</dbReference>
<dbReference type="InterPro" id="IPR013325">
    <property type="entry name" value="RNA_pol_sigma_r2"/>
</dbReference>
<dbReference type="InterPro" id="IPR036388">
    <property type="entry name" value="WH-like_DNA-bd_sf"/>
</dbReference>
<sequence length="171" mass="18862">MGLTTTEPAALADEGVPASFEQFYRAYLDRVYRALAITLGSDDLAREATDEAMARAYARWRRVADLDNPGGWVYRVGLNWATSRWRKLRREFRSPPSDGDRLTAAPDPAAIAARTALERLPVAQRAVVVCRVLLDLSTIETASVLGIAEGTVKSRLSRALDGLRAELTEEE</sequence>
<keyword evidence="2" id="KW-0805">Transcription regulation</keyword>
<evidence type="ECO:0000256" key="5">
    <source>
        <dbReference type="ARBA" id="ARBA00023163"/>
    </source>
</evidence>
<feature type="domain" description="RNA polymerase sigma factor 70 region 4 type 2" evidence="6">
    <location>
        <begin position="113"/>
        <end position="160"/>
    </location>
</feature>
<dbReference type="InterPro" id="IPR013249">
    <property type="entry name" value="RNA_pol_sigma70_r4_t2"/>
</dbReference>
<dbReference type="Gene3D" id="1.10.10.10">
    <property type="entry name" value="Winged helix-like DNA-binding domain superfamily/Winged helix DNA-binding domain"/>
    <property type="match status" value="1"/>
</dbReference>
<dbReference type="GO" id="GO:0000428">
    <property type="term" value="C:DNA-directed RNA polymerase complex"/>
    <property type="evidence" value="ECO:0007669"/>
    <property type="project" value="UniProtKB-KW"/>
</dbReference>
<evidence type="ECO:0000256" key="4">
    <source>
        <dbReference type="ARBA" id="ARBA00023125"/>
    </source>
</evidence>
<dbReference type="Pfam" id="PF08281">
    <property type="entry name" value="Sigma70_r4_2"/>
    <property type="match status" value="1"/>
</dbReference>
<dbReference type="PANTHER" id="PTHR43133">
    <property type="entry name" value="RNA POLYMERASE ECF-TYPE SIGMA FACTO"/>
    <property type="match status" value="1"/>
</dbReference>
<comment type="caution">
    <text evidence="7">The sequence shown here is derived from an EMBL/GenBank/DDBJ whole genome shotgun (WGS) entry which is preliminary data.</text>
</comment>
<evidence type="ECO:0000313" key="8">
    <source>
        <dbReference type="Proteomes" id="UP001144280"/>
    </source>
</evidence>
<dbReference type="PANTHER" id="PTHR43133:SF50">
    <property type="entry name" value="ECF RNA POLYMERASE SIGMA FACTOR SIGM"/>
    <property type="match status" value="1"/>
</dbReference>
<keyword evidence="8" id="KW-1185">Reference proteome</keyword>
<dbReference type="SUPFAM" id="SSF88946">
    <property type="entry name" value="Sigma2 domain of RNA polymerase sigma factors"/>
    <property type="match status" value="1"/>
</dbReference>
<evidence type="ECO:0000256" key="3">
    <source>
        <dbReference type="ARBA" id="ARBA00023082"/>
    </source>
</evidence>
<evidence type="ECO:0000256" key="2">
    <source>
        <dbReference type="ARBA" id="ARBA00023015"/>
    </source>
</evidence>
<evidence type="ECO:0000256" key="1">
    <source>
        <dbReference type="ARBA" id="ARBA00010641"/>
    </source>
</evidence>
<name>A0ABQ5QLC6_9ACTN</name>
<proteinExistence type="inferred from homology"/>
<reference evidence="7" key="1">
    <citation type="submission" date="2022-12" db="EMBL/GenBank/DDBJ databases">
        <title>New Phytohabitans aurantiacus sp. RD004123 nov., an actinomycete isolated from soil.</title>
        <authorList>
            <person name="Triningsih D.W."/>
            <person name="Harunari E."/>
            <person name="Igarashi Y."/>
        </authorList>
    </citation>
    <scope>NUCLEOTIDE SEQUENCE</scope>
    <source>
        <strain evidence="7">RD004123</strain>
    </source>
</reference>
<dbReference type="Gene3D" id="1.10.1740.10">
    <property type="match status" value="1"/>
</dbReference>
<organism evidence="7 8">
    <name type="scientific">Phytohabitans aurantiacus</name>
    <dbReference type="NCBI Taxonomy" id="3016789"/>
    <lineage>
        <taxon>Bacteria</taxon>
        <taxon>Bacillati</taxon>
        <taxon>Actinomycetota</taxon>
        <taxon>Actinomycetes</taxon>
        <taxon>Micromonosporales</taxon>
        <taxon>Micromonosporaceae</taxon>
    </lineage>
</organism>
<comment type="similarity">
    <text evidence="1">Belongs to the sigma-70 factor family. ECF subfamily.</text>
</comment>
<dbReference type="RefSeq" id="WP_281892521.1">
    <property type="nucleotide sequence ID" value="NZ_BSDI01000003.1"/>
</dbReference>
<evidence type="ECO:0000313" key="7">
    <source>
        <dbReference type="EMBL" id="GLH95500.1"/>
    </source>
</evidence>
<dbReference type="InterPro" id="IPR013324">
    <property type="entry name" value="RNA_pol_sigma_r3/r4-like"/>
</dbReference>
<keyword evidence="3" id="KW-0731">Sigma factor</keyword>
<dbReference type="InterPro" id="IPR014284">
    <property type="entry name" value="RNA_pol_sigma-70_dom"/>
</dbReference>
<dbReference type="NCBIfam" id="TIGR02937">
    <property type="entry name" value="sigma70-ECF"/>
    <property type="match status" value="1"/>
</dbReference>
<keyword evidence="7" id="KW-0240">DNA-directed RNA polymerase</keyword>
<evidence type="ECO:0000259" key="6">
    <source>
        <dbReference type="Pfam" id="PF08281"/>
    </source>
</evidence>
<keyword evidence="4" id="KW-0238">DNA-binding</keyword>
<dbReference type="InterPro" id="IPR039425">
    <property type="entry name" value="RNA_pol_sigma-70-like"/>
</dbReference>